<name>A0A7R9A7E0_9CRUS</name>
<dbReference type="InterPro" id="IPR050134">
    <property type="entry name" value="NAD-dep_sirtuin_deacylases"/>
</dbReference>
<feature type="binding site" evidence="3">
    <location>
        <position position="105"/>
    </location>
    <ligand>
        <name>Zn(2+)</name>
        <dbReference type="ChEBI" id="CHEBI:29105"/>
    </ligand>
</feature>
<evidence type="ECO:0000256" key="2">
    <source>
        <dbReference type="ARBA" id="ARBA00023027"/>
    </source>
</evidence>
<evidence type="ECO:0000256" key="1">
    <source>
        <dbReference type="ARBA" id="ARBA00022679"/>
    </source>
</evidence>
<accession>A0A7R9A7E0</accession>
<evidence type="ECO:0000313" key="5">
    <source>
        <dbReference type="EMBL" id="CAD7246693.1"/>
    </source>
</evidence>
<dbReference type="EMBL" id="LR900726">
    <property type="protein sequence ID" value="CAD7246693.1"/>
    <property type="molecule type" value="Genomic_DNA"/>
</dbReference>
<dbReference type="PANTHER" id="PTHR11085">
    <property type="entry name" value="NAD-DEPENDENT PROTEIN DEACYLASE SIRTUIN-5, MITOCHONDRIAL-RELATED"/>
    <property type="match status" value="1"/>
</dbReference>
<dbReference type="PROSITE" id="PS50305">
    <property type="entry name" value="SIRTUIN"/>
    <property type="match status" value="1"/>
</dbReference>
<protein>
    <recommendedName>
        <fullName evidence="4">Deacetylase sirtuin-type domain-containing protein</fullName>
    </recommendedName>
</protein>
<dbReference type="InterPro" id="IPR026590">
    <property type="entry name" value="Ssirtuin_cat_dom"/>
</dbReference>
<keyword evidence="6" id="KW-1185">Reference proteome</keyword>
<proteinExistence type="predicted"/>
<keyword evidence="3" id="KW-0862">Zinc</keyword>
<dbReference type="Gene3D" id="3.30.1600.10">
    <property type="entry name" value="SIR2/SIRT2 'Small Domain"/>
    <property type="match status" value="1"/>
</dbReference>
<dbReference type="GO" id="GO:0005634">
    <property type="term" value="C:nucleus"/>
    <property type="evidence" value="ECO:0007669"/>
    <property type="project" value="TreeGrafter"/>
</dbReference>
<dbReference type="Gene3D" id="3.40.50.1220">
    <property type="entry name" value="TPP-binding domain"/>
    <property type="match status" value="1"/>
</dbReference>
<dbReference type="SUPFAM" id="SSF52467">
    <property type="entry name" value="DHS-like NAD/FAD-binding domain"/>
    <property type="match status" value="1"/>
</dbReference>
<dbReference type="PANTHER" id="PTHR11085:SF7">
    <property type="entry name" value="NAD-DEPENDENT PROTEIN DEACETYLASE"/>
    <property type="match status" value="1"/>
</dbReference>
<sequence length="180" mass="20720">MKSPNTGLYANLAKYNLPYPEAIFDIQYFHMDPRPFYHLAHELYPDGSRFRPNICHYFIRLLQEKNILLKLYTQNIDGLERMAGILPSNLIEAHGTFATAHCIRCDKEYSQHDLEQAVLQKQVPKCKEPQCQGTIKPDIVFFGENLPESFHSHPQDAAEADLLIVMGTSLEIEKKRMAIT</sequence>
<dbReference type="GO" id="GO:0017136">
    <property type="term" value="F:histone deacetylase activity, NAD-dependent"/>
    <property type="evidence" value="ECO:0007669"/>
    <property type="project" value="TreeGrafter"/>
</dbReference>
<feature type="domain" description="Deacetylase sirtuin-type" evidence="4">
    <location>
        <begin position="1"/>
        <end position="180"/>
    </location>
</feature>
<dbReference type="InterPro" id="IPR029035">
    <property type="entry name" value="DHS-like_NAD/FAD-binding_dom"/>
</dbReference>
<reference evidence="5" key="1">
    <citation type="submission" date="2020-11" db="EMBL/GenBank/DDBJ databases">
        <authorList>
            <person name="Tran Van P."/>
        </authorList>
    </citation>
    <scope>NUCLEOTIDE SEQUENCE</scope>
</reference>
<dbReference type="Proteomes" id="UP000677054">
    <property type="component" value="Unassembled WGS sequence"/>
</dbReference>
<keyword evidence="2" id="KW-0520">NAD</keyword>
<feature type="binding site" evidence="3">
    <location>
        <position position="126"/>
    </location>
    <ligand>
        <name>Zn(2+)</name>
        <dbReference type="ChEBI" id="CHEBI:29105"/>
    </ligand>
</feature>
<dbReference type="GO" id="GO:0046872">
    <property type="term" value="F:metal ion binding"/>
    <property type="evidence" value="ECO:0007669"/>
    <property type="project" value="UniProtKB-KW"/>
</dbReference>
<dbReference type="AlphaFoldDB" id="A0A7R9A7E0"/>
<organism evidence="5">
    <name type="scientific">Darwinula stevensoni</name>
    <dbReference type="NCBI Taxonomy" id="69355"/>
    <lineage>
        <taxon>Eukaryota</taxon>
        <taxon>Metazoa</taxon>
        <taxon>Ecdysozoa</taxon>
        <taxon>Arthropoda</taxon>
        <taxon>Crustacea</taxon>
        <taxon>Oligostraca</taxon>
        <taxon>Ostracoda</taxon>
        <taxon>Podocopa</taxon>
        <taxon>Podocopida</taxon>
        <taxon>Darwinulocopina</taxon>
        <taxon>Darwinuloidea</taxon>
        <taxon>Darwinulidae</taxon>
        <taxon>Darwinula</taxon>
    </lineage>
</organism>
<dbReference type="OrthoDB" id="425114at2759"/>
<feature type="binding site" evidence="3">
    <location>
        <position position="131"/>
    </location>
    <ligand>
        <name>Zn(2+)</name>
        <dbReference type="ChEBI" id="CHEBI:29105"/>
    </ligand>
</feature>
<feature type="active site" description="Proton acceptor" evidence="3">
    <location>
        <position position="94"/>
    </location>
</feature>
<evidence type="ECO:0000313" key="6">
    <source>
        <dbReference type="Proteomes" id="UP000677054"/>
    </source>
</evidence>
<dbReference type="InterPro" id="IPR026591">
    <property type="entry name" value="Sirtuin_cat_small_dom_sf"/>
</dbReference>
<dbReference type="InterPro" id="IPR003000">
    <property type="entry name" value="Sirtuin"/>
</dbReference>
<evidence type="ECO:0000256" key="3">
    <source>
        <dbReference type="PROSITE-ProRule" id="PRU00236"/>
    </source>
</evidence>
<gene>
    <name evidence="5" type="ORF">DSTB1V02_LOCUS6539</name>
</gene>
<evidence type="ECO:0000259" key="4">
    <source>
        <dbReference type="PROSITE" id="PS50305"/>
    </source>
</evidence>
<keyword evidence="1" id="KW-0808">Transferase</keyword>
<keyword evidence="3" id="KW-0479">Metal-binding</keyword>
<dbReference type="EMBL" id="CAJPEV010001209">
    <property type="protein sequence ID" value="CAG0891370.1"/>
    <property type="molecule type" value="Genomic_DNA"/>
</dbReference>
<dbReference type="GO" id="GO:0070403">
    <property type="term" value="F:NAD+ binding"/>
    <property type="evidence" value="ECO:0007669"/>
    <property type="project" value="InterPro"/>
</dbReference>
<dbReference type="Pfam" id="PF02146">
    <property type="entry name" value="SIR2"/>
    <property type="match status" value="1"/>
</dbReference>
<feature type="binding site" evidence="3">
    <location>
        <position position="102"/>
    </location>
    <ligand>
        <name>Zn(2+)</name>
        <dbReference type="ChEBI" id="CHEBI:29105"/>
    </ligand>
</feature>